<dbReference type="RefSeq" id="WP_018302241.1">
    <property type="nucleotide sequence ID" value="NZ_KB902282.1"/>
</dbReference>
<proteinExistence type="predicted"/>
<dbReference type="eggNOG" id="COG0596">
    <property type="taxonomic scope" value="Bacteria"/>
</dbReference>
<dbReference type="PATRIC" id="fig|1123501.6.peg.3607"/>
<feature type="domain" description="AB hydrolase-1" evidence="1">
    <location>
        <begin position="16"/>
        <end position="246"/>
    </location>
</feature>
<dbReference type="Proteomes" id="UP000035100">
    <property type="component" value="Unassembled WGS sequence"/>
</dbReference>
<keyword evidence="3" id="KW-1185">Reference proteome</keyword>
<dbReference type="Pfam" id="PF12697">
    <property type="entry name" value="Abhydrolase_6"/>
    <property type="match status" value="1"/>
</dbReference>
<dbReference type="PANTHER" id="PTHR43798:SF33">
    <property type="entry name" value="HYDROLASE, PUTATIVE (AFU_ORTHOLOGUE AFUA_2G14860)-RELATED"/>
    <property type="match status" value="1"/>
</dbReference>
<dbReference type="SUPFAM" id="SSF53474">
    <property type="entry name" value="alpha/beta-Hydrolases"/>
    <property type="match status" value="1"/>
</dbReference>
<name>A0A0D0P8X8_9RHOB</name>
<dbReference type="OrthoDB" id="9804723at2"/>
<evidence type="ECO:0000259" key="1">
    <source>
        <dbReference type="Pfam" id="PF12697"/>
    </source>
</evidence>
<organism evidence="2 3">
    <name type="scientific">Wenxinia marina DSM 24838</name>
    <dbReference type="NCBI Taxonomy" id="1123501"/>
    <lineage>
        <taxon>Bacteria</taxon>
        <taxon>Pseudomonadati</taxon>
        <taxon>Pseudomonadota</taxon>
        <taxon>Alphaproteobacteria</taxon>
        <taxon>Rhodobacterales</taxon>
        <taxon>Roseobacteraceae</taxon>
        <taxon>Wenxinia</taxon>
    </lineage>
</organism>
<accession>A0A0D0P8X8</accession>
<dbReference type="STRING" id="1123501.Wenmar_03482"/>
<dbReference type="InterPro" id="IPR000073">
    <property type="entry name" value="AB_hydrolase_1"/>
</dbReference>
<dbReference type="PANTHER" id="PTHR43798">
    <property type="entry name" value="MONOACYLGLYCEROL LIPASE"/>
    <property type="match status" value="1"/>
</dbReference>
<dbReference type="AlphaFoldDB" id="A0A0D0P8X8"/>
<protein>
    <submittedName>
        <fullName evidence="2">Wenxma_17, whole genome shotgun sequence</fullName>
    </submittedName>
</protein>
<evidence type="ECO:0000313" key="2">
    <source>
        <dbReference type="EMBL" id="KIQ68026.1"/>
    </source>
</evidence>
<reference evidence="2 3" key="1">
    <citation type="submission" date="2013-01" db="EMBL/GenBank/DDBJ databases">
        <authorList>
            <person name="Fiebig A."/>
            <person name="Goeker M."/>
            <person name="Klenk H.-P.P."/>
        </authorList>
    </citation>
    <scope>NUCLEOTIDE SEQUENCE [LARGE SCALE GENOMIC DNA]</scope>
    <source>
        <strain evidence="2 3">DSM 24838</strain>
    </source>
</reference>
<dbReference type="PRINTS" id="PR00111">
    <property type="entry name" value="ABHYDROLASE"/>
</dbReference>
<dbReference type="GO" id="GO:0016020">
    <property type="term" value="C:membrane"/>
    <property type="evidence" value="ECO:0007669"/>
    <property type="project" value="TreeGrafter"/>
</dbReference>
<gene>
    <name evidence="2" type="ORF">Wenmar_03482</name>
</gene>
<sequence length="248" mass="25866">MTLHVARVGRGAEAALLLHGGLSRSERLMPLAGALADRMTMVVPDLPGHGRSPDWDGQGDYHAACVEAVAPLAEAGMHLIGHSFGGTVALRLAIERPGMVSRLTLIEPVMFAAAGDTPAARDHEAGYAEVRAQIAAGNPAAAAEAFLALWGPGVWARMDRAARRDAARRMPLIEAAEAGIMGDSGAVVPRLRDLAVPVHLIRGSETHPVVADIHAGLMARLPDARETVIPGGGHMVTLTHPGEVAAMM</sequence>
<dbReference type="Gene3D" id="3.40.50.1820">
    <property type="entry name" value="alpha/beta hydrolase"/>
    <property type="match status" value="1"/>
</dbReference>
<evidence type="ECO:0000313" key="3">
    <source>
        <dbReference type="Proteomes" id="UP000035100"/>
    </source>
</evidence>
<comment type="caution">
    <text evidence="2">The sequence shown here is derived from an EMBL/GenBank/DDBJ whole genome shotgun (WGS) entry which is preliminary data.</text>
</comment>
<dbReference type="InterPro" id="IPR029058">
    <property type="entry name" value="AB_hydrolase_fold"/>
</dbReference>
<dbReference type="EMBL" id="AONG01000018">
    <property type="protein sequence ID" value="KIQ68026.1"/>
    <property type="molecule type" value="Genomic_DNA"/>
</dbReference>
<dbReference type="InterPro" id="IPR050266">
    <property type="entry name" value="AB_hydrolase_sf"/>
</dbReference>